<name>A0A0T6BKV6_9BACI</name>
<dbReference type="EMBL" id="LECW02000043">
    <property type="protein sequence ID" value="KRT90679.1"/>
    <property type="molecule type" value="Genomic_DNA"/>
</dbReference>
<evidence type="ECO:0000313" key="4">
    <source>
        <dbReference type="EMBL" id="MEC0486732.1"/>
    </source>
</evidence>
<gene>
    <name evidence="3" type="ORF">AB447_224025</name>
    <name evidence="4" type="ORF">P8828_18285</name>
</gene>
<reference evidence="3" key="2">
    <citation type="submission" date="2015-10" db="EMBL/GenBank/DDBJ databases">
        <authorList>
            <person name="Gilbert D.G."/>
        </authorList>
    </citation>
    <scope>NUCLEOTIDE SEQUENCE</scope>
    <source>
        <strain evidence="3">GO-13</strain>
    </source>
</reference>
<evidence type="ECO:0000313" key="3">
    <source>
        <dbReference type="EMBL" id="KRT90679.1"/>
    </source>
</evidence>
<dbReference type="Pfam" id="PF11962">
    <property type="entry name" value="Peptidase_G2"/>
    <property type="match status" value="1"/>
</dbReference>
<evidence type="ECO:0000313" key="6">
    <source>
        <dbReference type="Proteomes" id="UP001341297"/>
    </source>
</evidence>
<dbReference type="AlphaFoldDB" id="A0A0T6BKV6"/>
<dbReference type="Proteomes" id="UP000036168">
    <property type="component" value="Unassembled WGS sequence"/>
</dbReference>
<sequence length="855" mass="92743">MGKFYYKKATTSGFDRQYIKDQNQNLDDIGRDIREIDTKIIDHKKAKNAHTSDQISHGVFSLRTYIDGLYNRLRNLILNADGTNVKEVVDARVSADGEVFPLLKERLDTEYVKLLQKIKRTVNVDDFGADPTGVNDSTEAFQKALGTGKVRLVLSAGTYIVKGVKLPSWTYMVGQGIGVTTLKLHEDTPASEWVVTNADHTNGNRNIMVEGMSLDWNPERQGGLGPTGGLHSSCLTLAKVKFGIVREVEGINPALHCFDASAPTYNISDADYTKNGCRYIWFDRCVGSGYGDDGVTTHYSEYIFITNCVMTNPSGKAHATGSSNSNGIEVDDGSKNVWVIDCFTSGNVRGYEVKAHTEWPAPSNVHIRGCESYRDVRAFDLRHIGHHLATEPWSETARDVTLVDCTAREPIFNDLYVGLEPKALVVSAYQRVMISNFRAIGDPTYDYKGTSAIAFQYKSRKINVNGLQMYGFAKAGSDIHVTGGDQRTDDVFISNFAIHDSAPTAISLGGGVYNVNLTNGIAHTSGGTAGITSPNNQANIIAVRAYGYTDAAVIGGERYSTVPNNIKSGFRAASSSGSPISNTSAIIASTGNGKTKGDANALIATRTGSSTEGSRSVVMGSNNSHVKGTGLVSAMVLGSVNVINDKSYTTIWGFGSEPSTANKRVEINAQAGSVRGIGAVESVSDLKDLAEYFESKDGSKIESGYLVTLDGDKIRKAQKGESVLGVISETAGVIMGGAAFYWNDRYLRNDFGGLIYETVTVDGEKYVVPKENPNYDPDLEYVPREERDEWHIVGLIGQVFVRVDDTVQVGDSIVPNDGIGTKSEDGSGLFVMRMRKEYDADKGYGVALVFIHPQM</sequence>
<dbReference type="EMBL" id="JARRTL010000022">
    <property type="protein sequence ID" value="MEC0486732.1"/>
    <property type="molecule type" value="Genomic_DNA"/>
</dbReference>
<protein>
    <submittedName>
        <fullName evidence="3 4">Peptidase G2</fullName>
    </submittedName>
</protein>
<feature type="domain" description="Peptidase G2 IMC autoproteolytic cleavage" evidence="1">
    <location>
        <begin position="634"/>
        <end position="851"/>
    </location>
</feature>
<evidence type="ECO:0000313" key="5">
    <source>
        <dbReference type="Proteomes" id="UP000036168"/>
    </source>
</evidence>
<comment type="caution">
    <text evidence="3">The sequence shown here is derived from an EMBL/GenBank/DDBJ whole genome shotgun (WGS) entry which is preliminary data.</text>
</comment>
<dbReference type="InterPro" id="IPR024535">
    <property type="entry name" value="RHGA/B-epi-like_pectate_lyase"/>
</dbReference>
<dbReference type="Gene3D" id="2.160.20.10">
    <property type="entry name" value="Single-stranded right-handed beta-helix, Pectin lyase-like"/>
    <property type="match status" value="1"/>
</dbReference>
<dbReference type="SUPFAM" id="SSF51126">
    <property type="entry name" value="Pectin lyase-like"/>
    <property type="match status" value="1"/>
</dbReference>
<reference evidence="3 5" key="1">
    <citation type="journal article" date="2015" name="Int. J. Syst. Evol. Microbiol.">
        <title>Bacillus glycinifermentans sp. nov., isolated from fermented soybean paste.</title>
        <authorList>
            <person name="Kim S.J."/>
            <person name="Dunlap C.A."/>
            <person name="Kwon S.W."/>
            <person name="Rooney A.P."/>
        </authorList>
    </citation>
    <scope>NUCLEOTIDE SEQUENCE [LARGE SCALE GENOMIC DNA]</scope>
    <source>
        <strain evidence="3 5">GO-13</strain>
    </source>
</reference>
<dbReference type="InterPro" id="IPR011050">
    <property type="entry name" value="Pectin_lyase_fold/virulence"/>
</dbReference>
<evidence type="ECO:0000259" key="1">
    <source>
        <dbReference type="Pfam" id="PF11962"/>
    </source>
</evidence>
<dbReference type="OrthoDB" id="2942004at2"/>
<dbReference type="Pfam" id="PF12708">
    <property type="entry name" value="Pect-lyase_RHGA_epim"/>
    <property type="match status" value="1"/>
</dbReference>
<dbReference type="InterPro" id="IPR021865">
    <property type="entry name" value="Peptidase_G2"/>
</dbReference>
<dbReference type="STRING" id="1664069.BGLY_1556"/>
<proteinExistence type="predicted"/>
<dbReference type="Proteomes" id="UP001341297">
    <property type="component" value="Unassembled WGS sequence"/>
</dbReference>
<accession>A0A0T6BKV6</accession>
<dbReference type="SMART" id="SM00710">
    <property type="entry name" value="PbH1"/>
    <property type="match status" value="6"/>
</dbReference>
<dbReference type="Gene3D" id="2.40.300.10">
    <property type="entry name" value="Head decoration protein D"/>
    <property type="match status" value="1"/>
</dbReference>
<dbReference type="InterPro" id="IPR006626">
    <property type="entry name" value="PbH1"/>
</dbReference>
<keyword evidence="6" id="KW-1185">Reference proteome</keyword>
<dbReference type="Gene3D" id="4.10.80.40">
    <property type="entry name" value="succinate dehydrogenase protein domain"/>
    <property type="match status" value="1"/>
</dbReference>
<dbReference type="RefSeq" id="WP_048356137.1">
    <property type="nucleotide sequence ID" value="NZ_CP023481.1"/>
</dbReference>
<feature type="domain" description="Rhamnogalacturonase A/B/Epimerase-like pectate lyase" evidence="2">
    <location>
        <begin position="122"/>
        <end position="203"/>
    </location>
</feature>
<evidence type="ECO:0000259" key="2">
    <source>
        <dbReference type="Pfam" id="PF12708"/>
    </source>
</evidence>
<reference evidence="4 6" key="3">
    <citation type="submission" date="2023-03" db="EMBL/GenBank/DDBJ databases">
        <title>Agriculturally important microbes genome sequencing.</title>
        <authorList>
            <person name="Dunlap C."/>
        </authorList>
    </citation>
    <scope>NUCLEOTIDE SEQUENCE [LARGE SCALE GENOMIC DNA]</scope>
    <source>
        <strain evidence="4 6">CBP-3203</strain>
    </source>
</reference>
<organism evidence="3 5">
    <name type="scientific">Bacillus glycinifermentans</name>
    <dbReference type="NCBI Taxonomy" id="1664069"/>
    <lineage>
        <taxon>Bacteria</taxon>
        <taxon>Bacillati</taxon>
        <taxon>Bacillota</taxon>
        <taxon>Bacilli</taxon>
        <taxon>Bacillales</taxon>
        <taxon>Bacillaceae</taxon>
        <taxon>Bacillus</taxon>
    </lineage>
</organism>
<dbReference type="InterPro" id="IPR012334">
    <property type="entry name" value="Pectin_lyas_fold"/>
</dbReference>